<dbReference type="InterPro" id="IPR000182">
    <property type="entry name" value="GNAT_dom"/>
</dbReference>
<dbReference type="Gene3D" id="3.40.630.30">
    <property type="match status" value="1"/>
</dbReference>
<dbReference type="GO" id="GO:0016747">
    <property type="term" value="F:acyltransferase activity, transferring groups other than amino-acyl groups"/>
    <property type="evidence" value="ECO:0007669"/>
    <property type="project" value="InterPro"/>
</dbReference>
<dbReference type="Proteomes" id="UP000632740">
    <property type="component" value="Unassembled WGS sequence"/>
</dbReference>
<dbReference type="SUPFAM" id="SSF55729">
    <property type="entry name" value="Acyl-CoA N-acyltransferases (Nat)"/>
    <property type="match status" value="1"/>
</dbReference>
<dbReference type="CDD" id="cd04301">
    <property type="entry name" value="NAT_SF"/>
    <property type="match status" value="1"/>
</dbReference>
<organism evidence="4 5">
    <name type="scientific">Cellulomonas chitinilytica</name>
    <dbReference type="NCBI Taxonomy" id="398759"/>
    <lineage>
        <taxon>Bacteria</taxon>
        <taxon>Bacillati</taxon>
        <taxon>Actinomycetota</taxon>
        <taxon>Actinomycetes</taxon>
        <taxon>Micrococcales</taxon>
        <taxon>Cellulomonadaceae</taxon>
        <taxon>Cellulomonas</taxon>
    </lineage>
</organism>
<dbReference type="AlphaFoldDB" id="A0A919P7P2"/>
<proteinExistence type="predicted"/>
<evidence type="ECO:0000256" key="2">
    <source>
        <dbReference type="ARBA" id="ARBA00023315"/>
    </source>
</evidence>
<dbReference type="PIRSF" id="PIRSF028520">
    <property type="entry name" value="UCP028520"/>
    <property type="match status" value="1"/>
</dbReference>
<dbReference type="PROSITE" id="PS51186">
    <property type="entry name" value="GNAT"/>
    <property type="match status" value="1"/>
</dbReference>
<evidence type="ECO:0000313" key="5">
    <source>
        <dbReference type="Proteomes" id="UP000632740"/>
    </source>
</evidence>
<gene>
    <name evidence="4" type="ORF">Cch01nite_38250</name>
</gene>
<protein>
    <submittedName>
        <fullName evidence="4">Acetyltransferase</fullName>
    </submittedName>
</protein>
<evidence type="ECO:0000256" key="1">
    <source>
        <dbReference type="ARBA" id="ARBA00022679"/>
    </source>
</evidence>
<reference evidence="4" key="1">
    <citation type="submission" date="2021-01" db="EMBL/GenBank/DDBJ databases">
        <title>Whole genome shotgun sequence of Cellulomonas chitinilytica NBRC 110799.</title>
        <authorList>
            <person name="Komaki H."/>
            <person name="Tamura T."/>
        </authorList>
    </citation>
    <scope>NUCLEOTIDE SEQUENCE</scope>
    <source>
        <strain evidence="4">NBRC 110799</strain>
    </source>
</reference>
<feature type="domain" description="N-acetyltransferase" evidence="3">
    <location>
        <begin position="3"/>
        <end position="164"/>
    </location>
</feature>
<sequence length="166" mass="17042">MSTRLRSVTVADVPALAALNDDAVPAVNALGADGLAAHVPACDLALVADGDDGPLGFLLALAPGAAYASENYRWFSEHVPGSLYVDRVVVAPHAHGRGIGRLLYAAVDERARELGLATVTCEVNLDPPNPGSLAFHTRLGFGPVGEQVTKGGSVRVALLAKDVSPA</sequence>
<evidence type="ECO:0000313" key="4">
    <source>
        <dbReference type="EMBL" id="GIG23101.1"/>
    </source>
</evidence>
<dbReference type="PANTHER" id="PTHR43877:SF2">
    <property type="entry name" value="AMINOALKYLPHOSPHONATE N-ACETYLTRANSFERASE-RELATED"/>
    <property type="match status" value="1"/>
</dbReference>
<keyword evidence="1" id="KW-0808">Transferase</keyword>
<dbReference type="PANTHER" id="PTHR43877">
    <property type="entry name" value="AMINOALKYLPHOSPHONATE N-ACETYLTRANSFERASE-RELATED-RELATED"/>
    <property type="match status" value="1"/>
</dbReference>
<dbReference type="InterPro" id="IPR016181">
    <property type="entry name" value="Acyl_CoA_acyltransferase"/>
</dbReference>
<keyword evidence="5" id="KW-1185">Reference proteome</keyword>
<comment type="caution">
    <text evidence="4">The sequence shown here is derived from an EMBL/GenBank/DDBJ whole genome shotgun (WGS) entry which is preliminary data.</text>
</comment>
<dbReference type="Pfam" id="PF00583">
    <property type="entry name" value="Acetyltransf_1"/>
    <property type="match status" value="1"/>
</dbReference>
<dbReference type="RefSeq" id="WP_239071078.1">
    <property type="nucleotide sequence ID" value="NZ_BONK01000016.1"/>
</dbReference>
<keyword evidence="2" id="KW-0012">Acyltransferase</keyword>
<accession>A0A919P7P2</accession>
<dbReference type="InterPro" id="IPR016890">
    <property type="entry name" value="UCP028520"/>
</dbReference>
<dbReference type="EMBL" id="BONK01000016">
    <property type="protein sequence ID" value="GIG23101.1"/>
    <property type="molecule type" value="Genomic_DNA"/>
</dbReference>
<evidence type="ECO:0000259" key="3">
    <source>
        <dbReference type="PROSITE" id="PS51186"/>
    </source>
</evidence>
<dbReference type="InterPro" id="IPR050832">
    <property type="entry name" value="Bact_Acetyltransf"/>
</dbReference>
<name>A0A919P7P2_9CELL</name>